<dbReference type="InterPro" id="IPR036942">
    <property type="entry name" value="Beta-barrel_TonB_sf"/>
</dbReference>
<feature type="compositionally biased region" description="Polar residues" evidence="12">
    <location>
        <begin position="468"/>
        <end position="477"/>
    </location>
</feature>
<gene>
    <name evidence="15" type="ORF">GCM10011396_04250</name>
</gene>
<dbReference type="InterPro" id="IPR037066">
    <property type="entry name" value="Plug_dom_sf"/>
</dbReference>
<evidence type="ECO:0000256" key="13">
    <source>
        <dbReference type="SAM" id="SignalP"/>
    </source>
</evidence>
<feature type="compositionally biased region" description="Polar residues" evidence="12">
    <location>
        <begin position="341"/>
        <end position="350"/>
    </location>
</feature>
<dbReference type="GO" id="GO:0009279">
    <property type="term" value="C:cell outer membrane"/>
    <property type="evidence" value="ECO:0007669"/>
    <property type="project" value="UniProtKB-SubCell"/>
</dbReference>
<dbReference type="SUPFAM" id="SSF56935">
    <property type="entry name" value="Porins"/>
    <property type="match status" value="1"/>
</dbReference>
<dbReference type="PANTHER" id="PTHR30069:SF29">
    <property type="entry name" value="HEMOGLOBIN AND HEMOGLOBIN-HAPTOGLOBIN-BINDING PROTEIN 1-RELATED"/>
    <property type="match status" value="1"/>
</dbReference>
<name>A0A916XAW8_9BURK</name>
<dbReference type="Gene3D" id="2.60.40.10">
    <property type="entry name" value="Immunoglobulins"/>
    <property type="match status" value="1"/>
</dbReference>
<comment type="subcellular location">
    <subcellularLocation>
        <location evidence="1 11">Cell outer membrane</location>
        <topology evidence="1 11">Multi-pass membrane protein</topology>
    </subcellularLocation>
</comment>
<dbReference type="InterPro" id="IPR039426">
    <property type="entry name" value="TonB-dep_rcpt-like"/>
</dbReference>
<evidence type="ECO:0000313" key="15">
    <source>
        <dbReference type="EMBL" id="GGC60511.1"/>
    </source>
</evidence>
<dbReference type="Gene3D" id="2.170.130.10">
    <property type="entry name" value="TonB-dependent receptor, plug domain"/>
    <property type="match status" value="1"/>
</dbReference>
<feature type="signal peptide" evidence="13">
    <location>
        <begin position="1"/>
        <end position="34"/>
    </location>
</feature>
<organism evidence="15 16">
    <name type="scientific">Undibacterium terreum</name>
    <dbReference type="NCBI Taxonomy" id="1224302"/>
    <lineage>
        <taxon>Bacteria</taxon>
        <taxon>Pseudomonadati</taxon>
        <taxon>Pseudomonadota</taxon>
        <taxon>Betaproteobacteria</taxon>
        <taxon>Burkholderiales</taxon>
        <taxon>Oxalobacteraceae</taxon>
        <taxon>Undibacterium</taxon>
    </lineage>
</organism>
<proteinExistence type="inferred from homology"/>
<dbReference type="InterPro" id="IPR000531">
    <property type="entry name" value="Beta-barrel_TonB"/>
</dbReference>
<dbReference type="RefSeq" id="WP_229750862.1">
    <property type="nucleotide sequence ID" value="NZ_BMED01000001.1"/>
</dbReference>
<dbReference type="GO" id="GO:0044718">
    <property type="term" value="P:siderophore transmembrane transport"/>
    <property type="evidence" value="ECO:0007669"/>
    <property type="project" value="TreeGrafter"/>
</dbReference>
<keyword evidence="7" id="KW-0798">TonB box</keyword>
<keyword evidence="6 13" id="KW-0732">Signal</keyword>
<evidence type="ECO:0000256" key="8">
    <source>
        <dbReference type="ARBA" id="ARBA00023136"/>
    </source>
</evidence>
<dbReference type="AlphaFoldDB" id="A0A916XAW8"/>
<evidence type="ECO:0000256" key="1">
    <source>
        <dbReference type="ARBA" id="ARBA00004571"/>
    </source>
</evidence>
<evidence type="ECO:0000256" key="3">
    <source>
        <dbReference type="ARBA" id="ARBA00022448"/>
    </source>
</evidence>
<evidence type="ECO:0000256" key="9">
    <source>
        <dbReference type="ARBA" id="ARBA00023170"/>
    </source>
</evidence>
<dbReference type="InterPro" id="IPR013783">
    <property type="entry name" value="Ig-like_fold"/>
</dbReference>
<evidence type="ECO:0000259" key="14">
    <source>
        <dbReference type="Pfam" id="PF00593"/>
    </source>
</evidence>
<reference evidence="15" key="2">
    <citation type="submission" date="2020-09" db="EMBL/GenBank/DDBJ databases">
        <authorList>
            <person name="Sun Q."/>
            <person name="Zhou Y."/>
        </authorList>
    </citation>
    <scope>NUCLEOTIDE SEQUENCE</scope>
    <source>
        <strain evidence="15">CGMCC 1.10998</strain>
    </source>
</reference>
<protein>
    <recommendedName>
        <fullName evidence="14">TonB-dependent receptor-like beta-barrel domain-containing protein</fullName>
    </recommendedName>
</protein>
<evidence type="ECO:0000256" key="4">
    <source>
        <dbReference type="ARBA" id="ARBA00022452"/>
    </source>
</evidence>
<dbReference type="PANTHER" id="PTHR30069">
    <property type="entry name" value="TONB-DEPENDENT OUTER MEMBRANE RECEPTOR"/>
    <property type="match status" value="1"/>
</dbReference>
<accession>A0A916XAW8</accession>
<reference evidence="15" key="1">
    <citation type="journal article" date="2014" name="Int. J. Syst. Evol. Microbiol.">
        <title>Complete genome sequence of Corynebacterium casei LMG S-19264T (=DSM 44701T), isolated from a smear-ripened cheese.</title>
        <authorList>
            <consortium name="US DOE Joint Genome Institute (JGI-PGF)"/>
            <person name="Walter F."/>
            <person name="Albersmeier A."/>
            <person name="Kalinowski J."/>
            <person name="Ruckert C."/>
        </authorList>
    </citation>
    <scope>NUCLEOTIDE SEQUENCE</scope>
    <source>
        <strain evidence="15">CGMCC 1.10998</strain>
    </source>
</reference>
<evidence type="ECO:0000313" key="16">
    <source>
        <dbReference type="Proteomes" id="UP000637423"/>
    </source>
</evidence>
<feature type="domain" description="TonB-dependent receptor-like beta-barrel" evidence="14">
    <location>
        <begin position="327"/>
        <end position="747"/>
    </location>
</feature>
<evidence type="ECO:0000256" key="2">
    <source>
        <dbReference type="ARBA" id="ARBA00009810"/>
    </source>
</evidence>
<feature type="region of interest" description="Disordered" evidence="12">
    <location>
        <begin position="458"/>
        <end position="477"/>
    </location>
</feature>
<evidence type="ECO:0000256" key="10">
    <source>
        <dbReference type="ARBA" id="ARBA00023237"/>
    </source>
</evidence>
<keyword evidence="3 11" id="KW-0813">Transport</keyword>
<evidence type="ECO:0000256" key="6">
    <source>
        <dbReference type="ARBA" id="ARBA00022729"/>
    </source>
</evidence>
<dbReference type="Gene3D" id="2.40.170.20">
    <property type="entry name" value="TonB-dependent receptor, beta-barrel domain"/>
    <property type="match status" value="1"/>
</dbReference>
<keyword evidence="16" id="KW-1185">Reference proteome</keyword>
<dbReference type="Proteomes" id="UP000637423">
    <property type="component" value="Unassembled WGS sequence"/>
</dbReference>
<feature type="compositionally biased region" description="Polar residues" evidence="12">
    <location>
        <begin position="357"/>
        <end position="367"/>
    </location>
</feature>
<keyword evidence="10 11" id="KW-0998">Cell outer membrane</keyword>
<feature type="chain" id="PRO_5037379680" description="TonB-dependent receptor-like beta-barrel domain-containing protein" evidence="13">
    <location>
        <begin position="35"/>
        <end position="797"/>
    </location>
</feature>
<evidence type="ECO:0000256" key="7">
    <source>
        <dbReference type="ARBA" id="ARBA00023077"/>
    </source>
</evidence>
<comment type="caution">
    <text evidence="15">The sequence shown here is derived from an EMBL/GenBank/DDBJ whole genome shotgun (WGS) entry which is preliminary data.</text>
</comment>
<evidence type="ECO:0000256" key="12">
    <source>
        <dbReference type="SAM" id="MobiDB-lite"/>
    </source>
</evidence>
<keyword evidence="9" id="KW-0675">Receptor</keyword>
<evidence type="ECO:0000256" key="5">
    <source>
        <dbReference type="ARBA" id="ARBA00022692"/>
    </source>
</evidence>
<keyword evidence="4 11" id="KW-1134">Transmembrane beta strand</keyword>
<dbReference type="Pfam" id="PF00593">
    <property type="entry name" value="TonB_dep_Rec_b-barrel"/>
    <property type="match status" value="1"/>
</dbReference>
<dbReference type="EMBL" id="BMED01000001">
    <property type="protein sequence ID" value="GGC60511.1"/>
    <property type="molecule type" value="Genomic_DNA"/>
</dbReference>
<dbReference type="GO" id="GO:0015344">
    <property type="term" value="F:siderophore uptake transmembrane transporter activity"/>
    <property type="evidence" value="ECO:0007669"/>
    <property type="project" value="TreeGrafter"/>
</dbReference>
<comment type="similarity">
    <text evidence="2 11">Belongs to the TonB-dependent receptor family.</text>
</comment>
<dbReference type="SUPFAM" id="SSF49478">
    <property type="entry name" value="Cna protein B-type domain"/>
    <property type="match status" value="1"/>
</dbReference>
<keyword evidence="5 11" id="KW-0812">Transmembrane</keyword>
<evidence type="ECO:0000256" key="11">
    <source>
        <dbReference type="PROSITE-ProRule" id="PRU01360"/>
    </source>
</evidence>
<feature type="region of interest" description="Disordered" evidence="12">
    <location>
        <begin position="341"/>
        <end position="367"/>
    </location>
</feature>
<dbReference type="PROSITE" id="PS52016">
    <property type="entry name" value="TONB_DEPENDENT_REC_3"/>
    <property type="match status" value="1"/>
</dbReference>
<keyword evidence="8 11" id="KW-0472">Membrane</keyword>
<sequence>MQGPQRTPQLRKLPLILAGLFITSVSSFGSAAYAATLQSEVHNNQGQPLANTQVRLLSATGTEVAQTQTDGNGRAIFANIASGHYIVEAKTGNSAASRKEVDIAATDAKLALVVDAVATVEVTAAHLKSARVELSPKIGTTVYSIDKHMVDMLGQGDSTPFNEVLLRLPGVAQDSKASGGLHVRDDHANVQYRINGVQLPESITGFGQSIDTRQIDETDFVTGALPAQFGLRTAGIVDIQTKEGHTTPGGRIGILAGSNNYYNPSAEFFGTKGAFNYYLSGSFLSNSLGIENPTPGRSAIHDDTKQTKTFGNLSYFVDDNTRLGMMFGTYNGKFQIPNNPGQSPAFSLTGVSDADAGTSSLPSSQLNENQREVNRFLVLSFQKNLGDLNYQLSAFHQYSELHFTPDATGDLVYNGVASDTLRSNSSNGVQADVSYKLNPSHTMRTGLAYTRQVTHSDNTVGVFPTGDDGTQSSTDPFRIADNSSKTGSQYSLYAQDEWHISTPLTLNYGVRFDHVSAYVNEQQWSPRLNLAYKLSDSTALHAGYSRYFTPPPQELASQKSINLYANTTNAPAIPNSDNVKSERTHYFDVGLSHKVNDRLTLTADAYYKKIRNMLDEGQFGQALILSPFNYDKGYAKGLELSAVYNDKSWGGFLNVTLQKAQAKNIISGQSLFDPDELAYISNHYIYVDHDQTYSVSGGAHYHFGDSQVSADFLYGSGLRKTPDGGAPNSASLAAYTTVNAAFTHNWKKTAVGDVEGRISLVNLFDKSYLLRDGSGVGVGAPQYGARRTLYVGMSTSF</sequence>